<dbReference type="PANTHER" id="PTHR15592">
    <property type="entry name" value="MATRIN 3/NUCLEAR PROTEIN 220-RELATED"/>
    <property type="match status" value="1"/>
</dbReference>
<evidence type="ECO:0000313" key="4">
    <source>
        <dbReference type="EMBL" id="MEQ2192605.1"/>
    </source>
</evidence>
<dbReference type="InterPro" id="IPR035979">
    <property type="entry name" value="RBD_domain_sf"/>
</dbReference>
<keyword evidence="1" id="KW-0694">RNA-binding</keyword>
<dbReference type="Proteomes" id="UP001434883">
    <property type="component" value="Unassembled WGS sequence"/>
</dbReference>
<evidence type="ECO:0000256" key="2">
    <source>
        <dbReference type="SAM" id="SignalP"/>
    </source>
</evidence>
<keyword evidence="2" id="KW-0732">Signal</keyword>
<keyword evidence="5" id="KW-1185">Reference proteome</keyword>
<sequence>MIVFTASVFCVCLCVQCGSSRVVYIGQIPNIKYSDQDILKLAEPYGKIRKYFLHRLRRECFIEMEKAESAEKMAEACKGKQLKFNGKRLTIYVSRKYKQLKHG</sequence>
<protein>
    <recommendedName>
        <fullName evidence="3">RRM domain-containing protein</fullName>
    </recommendedName>
</protein>
<feature type="signal peptide" evidence="2">
    <location>
        <begin position="1"/>
        <end position="20"/>
    </location>
</feature>
<dbReference type="InterPro" id="IPR000504">
    <property type="entry name" value="RRM_dom"/>
</dbReference>
<reference evidence="4 5" key="1">
    <citation type="submission" date="2021-06" db="EMBL/GenBank/DDBJ databases">
        <authorList>
            <person name="Palmer J.M."/>
        </authorList>
    </citation>
    <scope>NUCLEOTIDE SEQUENCE [LARGE SCALE GENOMIC DNA]</scope>
    <source>
        <strain evidence="4 5">XC_2019</strain>
        <tissue evidence="4">Muscle</tissue>
    </source>
</reference>
<dbReference type="SMART" id="SM00360">
    <property type="entry name" value="RRM"/>
    <property type="match status" value="1"/>
</dbReference>
<dbReference type="SUPFAM" id="SSF54928">
    <property type="entry name" value="RNA-binding domain, RBD"/>
    <property type="match status" value="1"/>
</dbReference>
<comment type="caution">
    <text evidence="4">The sequence shown here is derived from an EMBL/GenBank/DDBJ whole genome shotgun (WGS) entry which is preliminary data.</text>
</comment>
<evidence type="ECO:0000313" key="5">
    <source>
        <dbReference type="Proteomes" id="UP001434883"/>
    </source>
</evidence>
<dbReference type="EMBL" id="JAHRIN010002957">
    <property type="protein sequence ID" value="MEQ2192605.1"/>
    <property type="molecule type" value="Genomic_DNA"/>
</dbReference>
<dbReference type="PROSITE" id="PS50102">
    <property type="entry name" value="RRM"/>
    <property type="match status" value="1"/>
</dbReference>
<feature type="chain" id="PRO_5045806797" description="RRM domain-containing protein" evidence="2">
    <location>
        <begin position="21"/>
        <end position="103"/>
    </location>
</feature>
<dbReference type="Pfam" id="PF00076">
    <property type="entry name" value="RRM_1"/>
    <property type="match status" value="1"/>
</dbReference>
<evidence type="ECO:0000259" key="3">
    <source>
        <dbReference type="PROSITE" id="PS50102"/>
    </source>
</evidence>
<name>A0ABV0Q9Z1_9TELE</name>
<feature type="domain" description="RRM" evidence="3">
    <location>
        <begin position="21"/>
        <end position="96"/>
    </location>
</feature>
<organism evidence="4 5">
    <name type="scientific">Xenoophorus captivus</name>
    <dbReference type="NCBI Taxonomy" id="1517983"/>
    <lineage>
        <taxon>Eukaryota</taxon>
        <taxon>Metazoa</taxon>
        <taxon>Chordata</taxon>
        <taxon>Craniata</taxon>
        <taxon>Vertebrata</taxon>
        <taxon>Euteleostomi</taxon>
        <taxon>Actinopterygii</taxon>
        <taxon>Neopterygii</taxon>
        <taxon>Teleostei</taxon>
        <taxon>Neoteleostei</taxon>
        <taxon>Acanthomorphata</taxon>
        <taxon>Ovalentaria</taxon>
        <taxon>Atherinomorphae</taxon>
        <taxon>Cyprinodontiformes</taxon>
        <taxon>Goodeidae</taxon>
        <taxon>Xenoophorus</taxon>
    </lineage>
</organism>
<gene>
    <name evidence="4" type="ORF">XENOCAPTIV_014256</name>
</gene>
<accession>A0ABV0Q9Z1</accession>
<evidence type="ECO:0000256" key="1">
    <source>
        <dbReference type="PROSITE-ProRule" id="PRU00176"/>
    </source>
</evidence>
<proteinExistence type="predicted"/>
<dbReference type="InterPro" id="IPR012677">
    <property type="entry name" value="Nucleotide-bd_a/b_plait_sf"/>
</dbReference>
<dbReference type="CDD" id="cd12436">
    <property type="entry name" value="RRM1_2_MATR3_like"/>
    <property type="match status" value="1"/>
</dbReference>
<dbReference type="Gene3D" id="3.30.70.330">
    <property type="match status" value="1"/>
</dbReference>